<dbReference type="Proteomes" id="UP000176244">
    <property type="component" value="Unassembled WGS sequence"/>
</dbReference>
<reference evidence="6" key="2">
    <citation type="submission" date="2021-11" db="EMBL/GenBank/DDBJ databases">
        <title>Isoprene-degrading acetogen.</title>
        <authorList>
            <person name="Yang Y."/>
            <person name="Jin H."/>
            <person name="Yan J."/>
        </authorList>
    </citation>
    <scope>NUCLEOTIDE SEQUENCE</scope>
    <source>
        <strain evidence="6">Berkeley</strain>
    </source>
</reference>
<evidence type="ECO:0000256" key="1">
    <source>
        <dbReference type="ARBA" id="ARBA00022723"/>
    </source>
</evidence>
<evidence type="ECO:0000313" key="8">
    <source>
        <dbReference type="Proteomes" id="UP001163550"/>
    </source>
</evidence>
<evidence type="ECO:0000256" key="3">
    <source>
        <dbReference type="ARBA" id="ARBA00023014"/>
    </source>
</evidence>
<evidence type="ECO:0000313" key="6">
    <source>
        <dbReference type="EMBL" id="UYO64548.1"/>
    </source>
</evidence>
<gene>
    <name evidence="5" type="primary">queG_5</name>
    <name evidence="5" type="ORF">ACWI_21020</name>
    <name evidence="6" type="ORF">LNN31_09030</name>
</gene>
<dbReference type="EMBL" id="CP087994">
    <property type="protein sequence ID" value="UYO64548.1"/>
    <property type="molecule type" value="Genomic_DNA"/>
</dbReference>
<keyword evidence="5" id="KW-0560">Oxidoreductase</keyword>
<dbReference type="RefSeq" id="WP_139142353.1">
    <property type="nucleotide sequence ID" value="NZ_CABIIK010000015.1"/>
</dbReference>
<keyword evidence="1" id="KW-0479">Metal-binding</keyword>
<dbReference type="SUPFAM" id="SSF46548">
    <property type="entry name" value="alpha-helical ferredoxin"/>
    <property type="match status" value="1"/>
</dbReference>
<dbReference type="EMBL" id="LKEU01000031">
    <property type="protein sequence ID" value="OFV70321.1"/>
    <property type="molecule type" value="Genomic_DNA"/>
</dbReference>
<dbReference type="InterPro" id="IPR017896">
    <property type="entry name" value="4Fe4S_Fe-S-bd"/>
</dbReference>
<dbReference type="Pfam" id="PF13484">
    <property type="entry name" value="Fer4_16"/>
    <property type="match status" value="1"/>
</dbReference>
<feature type="domain" description="4Fe-4S ferredoxin-type" evidence="4">
    <location>
        <begin position="158"/>
        <end position="187"/>
    </location>
</feature>
<proteinExistence type="predicted"/>
<dbReference type="PROSITE" id="PS00198">
    <property type="entry name" value="4FE4S_FER_1"/>
    <property type="match status" value="1"/>
</dbReference>
<dbReference type="InterPro" id="IPR017900">
    <property type="entry name" value="4Fe4S_Fe_S_CS"/>
</dbReference>
<dbReference type="PANTHER" id="PTHR42827">
    <property type="entry name" value="IRON-SULFUR CLUSTER-BINDING PROTEIN-RELATED"/>
    <property type="match status" value="1"/>
</dbReference>
<dbReference type="PROSITE" id="PS51379">
    <property type="entry name" value="4FE4S_FER_2"/>
    <property type="match status" value="1"/>
</dbReference>
<keyword evidence="2" id="KW-0408">Iron</keyword>
<accession>A0A1F2PHW8</accession>
<dbReference type="Proteomes" id="UP001163550">
    <property type="component" value="Chromosome"/>
</dbReference>
<name>A0A1F2PHW8_9FIRM</name>
<keyword evidence="8" id="KW-1185">Reference proteome</keyword>
<dbReference type="OrthoDB" id="9815745at2"/>
<organism evidence="5 7">
    <name type="scientific">Acetobacterium wieringae</name>
    <dbReference type="NCBI Taxonomy" id="52694"/>
    <lineage>
        <taxon>Bacteria</taxon>
        <taxon>Bacillati</taxon>
        <taxon>Bacillota</taxon>
        <taxon>Clostridia</taxon>
        <taxon>Eubacteriales</taxon>
        <taxon>Eubacteriaceae</taxon>
        <taxon>Acetobacterium</taxon>
    </lineage>
</organism>
<keyword evidence="3" id="KW-0411">Iron-sulfur</keyword>
<dbReference type="PANTHER" id="PTHR42827:SF1">
    <property type="entry name" value="IRON-SULFUR CLUSTER-BINDING PROTEIN"/>
    <property type="match status" value="1"/>
</dbReference>
<dbReference type="STRING" id="52694.ACWI_21020"/>
<dbReference type="GO" id="GO:0016491">
    <property type="term" value="F:oxidoreductase activity"/>
    <property type="evidence" value="ECO:0007669"/>
    <property type="project" value="UniProtKB-KW"/>
</dbReference>
<evidence type="ECO:0000313" key="5">
    <source>
        <dbReference type="EMBL" id="OFV70321.1"/>
    </source>
</evidence>
<sequence length="234" mass="25266">MKKEICSHQSDALNHTINHLGQSLGATAVGFSDLSILPEQKRMGFNRAITILIKLSNGILNQIGEEPTQTYFSHYRSVNRLLDDISLRLLLSLEALGYPSVAIPASQSVADPNDSFTGAFSHKTGAVLAGLGWIGRSALFIHQRYGPRVRLSTILTNAPFNVGDPVTESGCGSCRVCVTACPAQAIEGQLWTPGMARNQLYDAFACSQQMKEAYQHIGRGAVCGLCMVRCPIGQ</sequence>
<evidence type="ECO:0000256" key="2">
    <source>
        <dbReference type="ARBA" id="ARBA00023004"/>
    </source>
</evidence>
<protein>
    <submittedName>
        <fullName evidence="5">Epoxyqueuosine reductase</fullName>
        <ecNumber evidence="5">1.1.-.-</ecNumber>
    </submittedName>
</protein>
<evidence type="ECO:0000313" key="7">
    <source>
        <dbReference type="Proteomes" id="UP000176244"/>
    </source>
</evidence>
<dbReference type="GO" id="GO:0046872">
    <property type="term" value="F:metal ion binding"/>
    <property type="evidence" value="ECO:0007669"/>
    <property type="project" value="UniProtKB-KW"/>
</dbReference>
<dbReference type="EC" id="1.1.-.-" evidence="5"/>
<dbReference type="GO" id="GO:0051536">
    <property type="term" value="F:iron-sulfur cluster binding"/>
    <property type="evidence" value="ECO:0007669"/>
    <property type="project" value="UniProtKB-KW"/>
</dbReference>
<reference evidence="5 7" key="1">
    <citation type="submission" date="2015-09" db="EMBL/GenBank/DDBJ databases">
        <title>Genome sequence of Acetobacterium wieringae DSM 1911.</title>
        <authorList>
            <person name="Poehlein A."/>
            <person name="Bengelsdorf F.R."/>
            <person name="Schiel-Bengelsdorf B."/>
            <person name="Duerre P."/>
            <person name="Daniel R."/>
        </authorList>
    </citation>
    <scope>NUCLEOTIDE SEQUENCE [LARGE SCALE GENOMIC DNA]</scope>
    <source>
        <strain evidence="5 7">DSM 1911</strain>
    </source>
</reference>
<dbReference type="AlphaFoldDB" id="A0A1F2PHW8"/>
<dbReference type="Gene3D" id="3.30.70.3270">
    <property type="match status" value="1"/>
</dbReference>
<evidence type="ECO:0000259" key="4">
    <source>
        <dbReference type="PROSITE" id="PS51379"/>
    </source>
</evidence>